<keyword evidence="7" id="KW-1185">Reference proteome</keyword>
<protein>
    <recommendedName>
        <fullName evidence="8">PQ-loop-domain-containing protein</fullName>
    </recommendedName>
</protein>
<feature type="transmembrane region" description="Helical" evidence="5">
    <location>
        <begin position="129"/>
        <end position="151"/>
    </location>
</feature>
<dbReference type="Pfam" id="PF04193">
    <property type="entry name" value="PQ-loop"/>
    <property type="match status" value="1"/>
</dbReference>
<evidence type="ECO:0000256" key="5">
    <source>
        <dbReference type="SAM" id="Phobius"/>
    </source>
</evidence>
<evidence type="ECO:0000256" key="2">
    <source>
        <dbReference type="ARBA" id="ARBA00022692"/>
    </source>
</evidence>
<feature type="transmembrane region" description="Helical" evidence="5">
    <location>
        <begin position="93"/>
        <end position="117"/>
    </location>
</feature>
<keyword evidence="3 5" id="KW-1133">Transmembrane helix</keyword>
<dbReference type="InterPro" id="IPR006603">
    <property type="entry name" value="PQ-loop_rpt"/>
</dbReference>
<dbReference type="Proteomes" id="UP000242474">
    <property type="component" value="Unassembled WGS sequence"/>
</dbReference>
<keyword evidence="2 5" id="KW-0812">Transmembrane</keyword>
<proteinExistence type="predicted"/>
<dbReference type="InterPro" id="IPR051415">
    <property type="entry name" value="LAAT-1"/>
</dbReference>
<feature type="transmembrane region" description="Helical" evidence="5">
    <location>
        <begin position="187"/>
        <end position="212"/>
    </location>
</feature>
<feature type="transmembrane region" description="Helical" evidence="5">
    <location>
        <begin position="163"/>
        <end position="181"/>
    </location>
</feature>
<dbReference type="GO" id="GO:0016020">
    <property type="term" value="C:membrane"/>
    <property type="evidence" value="ECO:0007669"/>
    <property type="project" value="UniProtKB-SubCell"/>
</dbReference>
<dbReference type="EMBL" id="KZ303487">
    <property type="protein sequence ID" value="PIA19414.1"/>
    <property type="molecule type" value="Genomic_DNA"/>
</dbReference>
<evidence type="ECO:0000313" key="7">
    <source>
        <dbReference type="Proteomes" id="UP000242474"/>
    </source>
</evidence>
<evidence type="ECO:0000256" key="4">
    <source>
        <dbReference type="ARBA" id="ARBA00023136"/>
    </source>
</evidence>
<dbReference type="PANTHER" id="PTHR16201">
    <property type="entry name" value="SEVEN TRANSMEMBRANE PROTEIN 1-RELATED"/>
    <property type="match status" value="1"/>
</dbReference>
<comment type="subcellular location">
    <subcellularLocation>
        <location evidence="1">Membrane</location>
        <topology evidence="1">Multi-pass membrane protein</topology>
    </subcellularLocation>
</comment>
<dbReference type="AlphaFoldDB" id="A0A2G5BK55"/>
<dbReference type="Gene3D" id="1.20.1280.290">
    <property type="match status" value="1"/>
</dbReference>
<organism evidence="6 7">
    <name type="scientific">Coemansia reversa (strain ATCC 12441 / NRRL 1564)</name>
    <dbReference type="NCBI Taxonomy" id="763665"/>
    <lineage>
        <taxon>Eukaryota</taxon>
        <taxon>Fungi</taxon>
        <taxon>Fungi incertae sedis</taxon>
        <taxon>Zoopagomycota</taxon>
        <taxon>Kickxellomycotina</taxon>
        <taxon>Kickxellomycetes</taxon>
        <taxon>Kickxellales</taxon>
        <taxon>Kickxellaceae</taxon>
        <taxon>Coemansia</taxon>
    </lineage>
</organism>
<reference evidence="6 7" key="1">
    <citation type="journal article" date="2015" name="Genome Biol. Evol.">
        <title>Phylogenomic analyses indicate that early fungi evolved digesting cell walls of algal ancestors of land plants.</title>
        <authorList>
            <person name="Chang Y."/>
            <person name="Wang S."/>
            <person name="Sekimoto S."/>
            <person name="Aerts A.L."/>
            <person name="Choi C."/>
            <person name="Clum A."/>
            <person name="LaButti K.M."/>
            <person name="Lindquist E.A."/>
            <person name="Yee Ngan C."/>
            <person name="Ohm R.A."/>
            <person name="Salamov A.A."/>
            <person name="Grigoriev I.V."/>
            <person name="Spatafora J.W."/>
            <person name="Berbee M.L."/>
        </authorList>
    </citation>
    <scope>NUCLEOTIDE SEQUENCE [LARGE SCALE GENOMIC DNA]</scope>
    <source>
        <strain evidence="6 7">NRRL 1564</strain>
    </source>
</reference>
<evidence type="ECO:0000313" key="6">
    <source>
        <dbReference type="EMBL" id="PIA19414.1"/>
    </source>
</evidence>
<evidence type="ECO:0008006" key="8">
    <source>
        <dbReference type="Google" id="ProtNLM"/>
    </source>
</evidence>
<sequence>MAYNEAAKVAFAWLGLVFWSFQLAPQGINFRRKSTEGVSIVMLYLWYFGSMFYGIYAVAADLYFGLIVQPQLFAAFTLINIIQVYWYGYRWSLVRITVFGTLLCAFYTGLHIGLWKAEVKAIDTGHEKLVTFLGVLPAILIALGFFPEFYVCIKEKSVEMSNFFIMLDIMGGVFSTISLAFDHTFDYVASITYLIVVLLDIVLVLMKLYFYFHGTQGIMRRIPASTLPVEAGQMALPDELKGSSNAIHKAITYQSRDSHSSSDAESRYTV</sequence>
<evidence type="ECO:0000256" key="3">
    <source>
        <dbReference type="ARBA" id="ARBA00022989"/>
    </source>
</evidence>
<evidence type="ECO:0000256" key="1">
    <source>
        <dbReference type="ARBA" id="ARBA00004141"/>
    </source>
</evidence>
<gene>
    <name evidence="6" type="ORF">COEREDRAFT_37814</name>
</gene>
<keyword evidence="4 5" id="KW-0472">Membrane</keyword>
<feature type="transmembrane region" description="Helical" evidence="5">
    <location>
        <begin position="62"/>
        <end position="86"/>
    </location>
</feature>
<name>A0A2G5BK55_COERN</name>
<dbReference type="PANTHER" id="PTHR16201:SF37">
    <property type="entry name" value="PQ-LOOP REPEAT-CONTAINING PROTEIN"/>
    <property type="match status" value="1"/>
</dbReference>
<dbReference type="OrthoDB" id="407617at2759"/>
<accession>A0A2G5BK55</accession>
<feature type="transmembrane region" description="Helical" evidence="5">
    <location>
        <begin position="37"/>
        <end position="56"/>
    </location>
</feature>